<protein>
    <recommendedName>
        <fullName evidence="9">Protein kish</fullName>
    </recommendedName>
</protein>
<dbReference type="Pfam" id="PF06842">
    <property type="entry name" value="DUF1242"/>
    <property type="match status" value="1"/>
</dbReference>
<comment type="subcellular location">
    <subcellularLocation>
        <location evidence="2">Golgi apparatus membrane</location>
        <topology evidence="2">Single-pass type I membrane protein</topology>
    </subcellularLocation>
</comment>
<keyword evidence="11" id="KW-1185">Reference proteome</keyword>
<comment type="caution">
    <text evidence="10">The sequence shown here is derived from an EMBL/GenBank/DDBJ whole genome shotgun (WGS) entry which is preliminary data.</text>
</comment>
<gene>
    <name evidence="10" type="ORF">TUBRATIS_15640</name>
</gene>
<dbReference type="GO" id="GO:0000139">
    <property type="term" value="C:Golgi membrane"/>
    <property type="evidence" value="ECO:0007669"/>
    <property type="project" value="UniProtKB-SubCell"/>
</dbReference>
<evidence type="ECO:0000256" key="9">
    <source>
        <dbReference type="RuleBase" id="RU910717"/>
    </source>
</evidence>
<feature type="transmembrane region" description="Helical" evidence="9">
    <location>
        <begin position="6"/>
        <end position="24"/>
    </location>
</feature>
<keyword evidence="8 9" id="KW-0472">Membrane</keyword>
<comment type="function">
    <text evidence="1 9">Involved in the early part of the secretory pathway.</text>
</comment>
<dbReference type="STRING" id="291195.A0A437ALI4"/>
<dbReference type="Proteomes" id="UP000282876">
    <property type="component" value="Unassembled WGS sequence"/>
</dbReference>
<dbReference type="InterPro" id="IPR009653">
    <property type="entry name" value="Ksh1"/>
</dbReference>
<accession>A0A437ALI4</accession>
<evidence type="ECO:0000256" key="6">
    <source>
        <dbReference type="ARBA" id="ARBA00022989"/>
    </source>
</evidence>
<comment type="similarity">
    <text evidence="3 9">Belongs to the KISH family.</text>
</comment>
<keyword evidence="7" id="KW-0333">Golgi apparatus</keyword>
<dbReference type="EMBL" id="RCSS01000356">
    <property type="protein sequence ID" value="RVD91947.1"/>
    <property type="molecule type" value="Genomic_DNA"/>
</dbReference>
<evidence type="ECO:0000256" key="3">
    <source>
        <dbReference type="ARBA" id="ARBA00008961"/>
    </source>
</evidence>
<dbReference type="AlphaFoldDB" id="A0A437ALI4"/>
<name>A0A437ALI4_9MICR</name>
<dbReference type="VEuPathDB" id="MicrosporidiaDB:TUBRATIS_15640"/>
<keyword evidence="6 9" id="KW-1133">Transmembrane helix</keyword>
<organism evidence="10 11">
    <name type="scientific">Tubulinosema ratisbonensis</name>
    <dbReference type="NCBI Taxonomy" id="291195"/>
    <lineage>
        <taxon>Eukaryota</taxon>
        <taxon>Fungi</taxon>
        <taxon>Fungi incertae sedis</taxon>
        <taxon>Microsporidia</taxon>
        <taxon>Tubulinosematoidea</taxon>
        <taxon>Tubulinosematidae</taxon>
        <taxon>Tubulinosema</taxon>
    </lineage>
</organism>
<dbReference type="OrthoDB" id="10034655at2759"/>
<keyword evidence="4 9" id="KW-0812">Transmembrane</keyword>
<keyword evidence="5" id="KW-0732">Signal</keyword>
<feature type="transmembrane region" description="Helical" evidence="9">
    <location>
        <begin position="52"/>
        <end position="72"/>
    </location>
</feature>
<evidence type="ECO:0000313" key="11">
    <source>
        <dbReference type="Proteomes" id="UP000282876"/>
    </source>
</evidence>
<evidence type="ECO:0000256" key="8">
    <source>
        <dbReference type="ARBA" id="ARBA00023136"/>
    </source>
</evidence>
<comment type="caution">
    <text evidence="9">Lacks conserved residue(s) required for the propagation of feature annotation.</text>
</comment>
<dbReference type="PANTHER" id="PTHR13229">
    <property type="entry name" value="PROTEIN KISH-A"/>
    <property type="match status" value="1"/>
</dbReference>
<proteinExistence type="inferred from homology"/>
<evidence type="ECO:0000256" key="7">
    <source>
        <dbReference type="ARBA" id="ARBA00023034"/>
    </source>
</evidence>
<sequence>MSALFNFTALLRTIVLVICTATFLKKKFPSMVNKDGKLGTISYKASIVGERLSPYVAILCFYFGLLKLKSIFF</sequence>
<evidence type="ECO:0000256" key="1">
    <source>
        <dbReference type="ARBA" id="ARBA00002154"/>
    </source>
</evidence>
<evidence type="ECO:0000256" key="2">
    <source>
        <dbReference type="ARBA" id="ARBA00004614"/>
    </source>
</evidence>
<reference evidence="10 11" key="1">
    <citation type="submission" date="2018-10" db="EMBL/GenBank/DDBJ databases">
        <title>Draft genome sequence of the microsporidian Tubulinosema ratisbonensis.</title>
        <authorList>
            <person name="Polonais V."/>
            <person name="Peyretaillade E."/>
            <person name="Niehus S."/>
            <person name="Wawrzyniak I."/>
            <person name="Franchet A."/>
            <person name="Gaspin C."/>
            <person name="Reichstadt M."/>
            <person name="Belser C."/>
            <person name="Labadie K."/>
            <person name="Delbac F."/>
            <person name="Ferrandon D."/>
        </authorList>
    </citation>
    <scope>NUCLEOTIDE SEQUENCE [LARGE SCALE GENOMIC DNA]</scope>
    <source>
        <strain evidence="10 11">Franzen</strain>
    </source>
</reference>
<evidence type="ECO:0000313" key="10">
    <source>
        <dbReference type="EMBL" id="RVD91947.1"/>
    </source>
</evidence>
<dbReference type="InterPro" id="IPR051523">
    <property type="entry name" value="KISH_domain"/>
</dbReference>
<evidence type="ECO:0000256" key="4">
    <source>
        <dbReference type="ARBA" id="ARBA00022692"/>
    </source>
</evidence>
<evidence type="ECO:0000256" key="5">
    <source>
        <dbReference type="ARBA" id="ARBA00022729"/>
    </source>
</evidence>